<dbReference type="RefSeq" id="WP_346050582.1">
    <property type="nucleotide sequence ID" value="NZ_JAYGII010000005.1"/>
</dbReference>
<keyword evidence="2" id="KW-0812">Transmembrane</keyword>
<dbReference type="Pfam" id="PF14559">
    <property type="entry name" value="TPR_19"/>
    <property type="match status" value="1"/>
</dbReference>
<comment type="caution">
    <text evidence="3">The sequence shown here is derived from an EMBL/GenBank/DDBJ whole genome shotgun (WGS) entry which is preliminary data.</text>
</comment>
<name>A0AAP6JDS1_9GAMM</name>
<keyword evidence="4" id="KW-1185">Reference proteome</keyword>
<evidence type="ECO:0000313" key="4">
    <source>
        <dbReference type="Proteomes" id="UP001302316"/>
    </source>
</evidence>
<accession>A0AAP6JDS1</accession>
<gene>
    <name evidence="3" type="ORF">VCB98_03870</name>
</gene>
<feature type="transmembrane region" description="Helical" evidence="2">
    <location>
        <begin position="34"/>
        <end position="57"/>
    </location>
</feature>
<evidence type="ECO:0000256" key="2">
    <source>
        <dbReference type="SAM" id="Phobius"/>
    </source>
</evidence>
<organism evidence="3 4">
    <name type="scientific">Natronospira elongata</name>
    <dbReference type="NCBI Taxonomy" id="3110268"/>
    <lineage>
        <taxon>Bacteria</taxon>
        <taxon>Pseudomonadati</taxon>
        <taxon>Pseudomonadota</taxon>
        <taxon>Gammaproteobacteria</taxon>
        <taxon>Natronospirales</taxon>
        <taxon>Natronospiraceae</taxon>
        <taxon>Natronospira</taxon>
    </lineage>
</organism>
<feature type="compositionally biased region" description="Basic and acidic residues" evidence="1">
    <location>
        <begin position="247"/>
        <end position="263"/>
    </location>
</feature>
<evidence type="ECO:0000256" key="1">
    <source>
        <dbReference type="SAM" id="MobiDB-lite"/>
    </source>
</evidence>
<evidence type="ECO:0000313" key="3">
    <source>
        <dbReference type="EMBL" id="MEA5444953.1"/>
    </source>
</evidence>
<proteinExistence type="predicted"/>
<protein>
    <submittedName>
        <fullName evidence="3">Tetratricopeptide repeat protein</fullName>
    </submittedName>
</protein>
<dbReference type="AlphaFoldDB" id="A0AAP6JDS1"/>
<keyword evidence="2" id="KW-1133">Transmembrane helix</keyword>
<dbReference type="InterPro" id="IPR011990">
    <property type="entry name" value="TPR-like_helical_dom_sf"/>
</dbReference>
<dbReference type="EMBL" id="JAYGII010000005">
    <property type="protein sequence ID" value="MEA5444953.1"/>
    <property type="molecule type" value="Genomic_DNA"/>
</dbReference>
<dbReference type="Gene3D" id="1.25.40.10">
    <property type="entry name" value="Tetratricopeptide repeat domain"/>
    <property type="match status" value="2"/>
</dbReference>
<sequence>MSLINQMLRDLEQQRDTAAERGDVHAVAGQRPRYLALSLAIGLALIIPIGVLAWFWLGPQEPAPVMEEQLVLPLETSLIDLAPAPEPPLPRLHAIERVETRDGPILRLELDGDSDYRRRSSAPDRLVLELRAEIPADIDADLPPGVDGIDWEAIAEDQQRLEIRFSELQSGPLYAETIRDGGERLLLVLDEPIGAPEEPATAESSGAVVSATEAVEDSTHDLPAPTETREEEPAEPMVAEAQEPDDSEMRRERRQRSDAERAAEAWSGARKAIDQGRSRQAESALQRLLDIQPEHVAGREALADLLVDQGRLGEAEQLLAEALAVAALPASDQGFFARQRARLWLGRGDPEQAVAVLEAVWLEVCDSSDTGALLAGLYYQASEYEQAAELYENLLSRFSQRGAWWMGLGLAREALGEPTAAIAAYEAALSDDQLRAAVREYLAERIDVLTGSP</sequence>
<dbReference type="Pfam" id="PF13432">
    <property type="entry name" value="TPR_16"/>
    <property type="match status" value="1"/>
</dbReference>
<keyword evidence="2" id="KW-0472">Membrane</keyword>
<dbReference type="Proteomes" id="UP001302316">
    <property type="component" value="Unassembled WGS sequence"/>
</dbReference>
<reference evidence="3 4" key="1">
    <citation type="submission" date="2023-12" db="EMBL/GenBank/DDBJ databases">
        <title>Whole-genome sequencing of halo(alkali)philic microorganisms from hypersaline lakes.</title>
        <authorList>
            <person name="Sorokin D.Y."/>
            <person name="Merkel A.Y."/>
            <person name="Messina E."/>
            <person name="Yakimov M."/>
        </authorList>
    </citation>
    <scope>NUCLEOTIDE SEQUENCE [LARGE SCALE GENOMIC DNA]</scope>
    <source>
        <strain evidence="3 4">AB-CW1</strain>
    </source>
</reference>
<feature type="region of interest" description="Disordered" evidence="1">
    <location>
        <begin position="196"/>
        <end position="277"/>
    </location>
</feature>
<dbReference type="SUPFAM" id="SSF48452">
    <property type="entry name" value="TPR-like"/>
    <property type="match status" value="1"/>
</dbReference>